<evidence type="ECO:0000259" key="8">
    <source>
        <dbReference type="Pfam" id="PF00155"/>
    </source>
</evidence>
<dbReference type="EMBL" id="JAOQAZ010000023">
    <property type="protein sequence ID" value="KAJ4253763.1"/>
    <property type="molecule type" value="Genomic_DNA"/>
</dbReference>
<dbReference type="Proteomes" id="UP001152049">
    <property type="component" value="Unassembled WGS sequence"/>
</dbReference>
<protein>
    <recommendedName>
        <fullName evidence="8">Aminotransferase class I/classII large domain-containing protein</fullName>
    </recommendedName>
</protein>
<dbReference type="Gene3D" id="3.40.640.10">
    <property type="entry name" value="Type I PLP-dependent aspartate aminotransferase-like (Major domain)"/>
    <property type="match status" value="1"/>
</dbReference>
<proteinExistence type="inferred from homology"/>
<dbReference type="AlphaFoldDB" id="A0A9W8RRN7"/>
<dbReference type="PANTHER" id="PTHR11879">
    <property type="entry name" value="ASPARTATE AMINOTRANSFERASE"/>
    <property type="match status" value="1"/>
</dbReference>
<comment type="cofactor">
    <cofactor evidence="1 7">
        <name>pyridoxal 5'-phosphate</name>
        <dbReference type="ChEBI" id="CHEBI:597326"/>
    </cofactor>
</comment>
<comment type="similarity">
    <text evidence="2 7">Belongs to the class-II pyridoxal-phosphate-dependent aminotransferase family.</text>
</comment>
<dbReference type="InterPro" id="IPR001917">
    <property type="entry name" value="Aminotrans_II_pyridoxalP_BS"/>
</dbReference>
<name>A0A9W8RRN7_9HYPO</name>
<evidence type="ECO:0000256" key="2">
    <source>
        <dbReference type="ARBA" id="ARBA00008392"/>
    </source>
</evidence>
<evidence type="ECO:0000313" key="10">
    <source>
        <dbReference type="Proteomes" id="UP001152049"/>
    </source>
</evidence>
<keyword evidence="5" id="KW-0808">Transferase</keyword>
<dbReference type="PROSITE" id="PS00599">
    <property type="entry name" value="AA_TRANSFER_CLASS_2"/>
    <property type="match status" value="1"/>
</dbReference>
<organism evidence="9 10">
    <name type="scientific">Fusarium torreyae</name>
    <dbReference type="NCBI Taxonomy" id="1237075"/>
    <lineage>
        <taxon>Eukaryota</taxon>
        <taxon>Fungi</taxon>
        <taxon>Dikarya</taxon>
        <taxon>Ascomycota</taxon>
        <taxon>Pezizomycotina</taxon>
        <taxon>Sordariomycetes</taxon>
        <taxon>Hypocreomycetidae</taxon>
        <taxon>Hypocreales</taxon>
        <taxon>Nectriaceae</taxon>
        <taxon>Fusarium</taxon>
    </lineage>
</organism>
<sequence length="138" mass="15948">MKERRLFPLFDIAYQGLGNDLDEDLFGLRHFAQEGFELLACQTFSKSFGLYGERVSALHAICPTAQATTAVHDQLHFLIRSEFSSSPAYGARLVTLILSDPKRETVWREELNTLHQRLRALREKLYHPLHNVHKVKQE</sequence>
<keyword evidence="6 7" id="KW-0663">Pyridoxal phosphate</keyword>
<keyword evidence="4" id="KW-0032">Aminotransferase</keyword>
<dbReference type="GO" id="GO:0004069">
    <property type="term" value="F:L-aspartate:2-oxoglutarate aminotransferase activity"/>
    <property type="evidence" value="ECO:0007669"/>
    <property type="project" value="UniProtKB-EC"/>
</dbReference>
<dbReference type="PANTHER" id="PTHR11879:SF22">
    <property type="entry name" value="ASPARTATE AMINOTRANSFERASE, MITOCHONDRIAL"/>
    <property type="match status" value="1"/>
</dbReference>
<dbReference type="GO" id="GO:0030170">
    <property type="term" value="F:pyridoxal phosphate binding"/>
    <property type="evidence" value="ECO:0007669"/>
    <property type="project" value="InterPro"/>
</dbReference>
<evidence type="ECO:0000313" key="9">
    <source>
        <dbReference type="EMBL" id="KAJ4253763.1"/>
    </source>
</evidence>
<dbReference type="InterPro" id="IPR004839">
    <property type="entry name" value="Aminotransferase_I/II_large"/>
</dbReference>
<keyword evidence="10" id="KW-1185">Reference proteome</keyword>
<feature type="domain" description="Aminotransferase class I/classII large" evidence="8">
    <location>
        <begin position="2"/>
        <end position="129"/>
    </location>
</feature>
<dbReference type="InterPro" id="IPR015421">
    <property type="entry name" value="PyrdxlP-dep_Trfase_major"/>
</dbReference>
<evidence type="ECO:0000256" key="5">
    <source>
        <dbReference type="ARBA" id="ARBA00022679"/>
    </source>
</evidence>
<evidence type="ECO:0000256" key="6">
    <source>
        <dbReference type="ARBA" id="ARBA00022898"/>
    </source>
</evidence>
<dbReference type="InterPro" id="IPR000796">
    <property type="entry name" value="Asp_trans"/>
</dbReference>
<dbReference type="PRINTS" id="PR00799">
    <property type="entry name" value="TRANSAMINASE"/>
</dbReference>
<accession>A0A9W8RRN7</accession>
<comment type="caution">
    <text evidence="9">The sequence shown here is derived from an EMBL/GenBank/DDBJ whole genome shotgun (WGS) entry which is preliminary data.</text>
</comment>
<dbReference type="GO" id="GO:0006520">
    <property type="term" value="P:amino acid metabolic process"/>
    <property type="evidence" value="ECO:0007669"/>
    <property type="project" value="InterPro"/>
</dbReference>
<dbReference type="SUPFAM" id="SSF53383">
    <property type="entry name" value="PLP-dependent transferases"/>
    <property type="match status" value="1"/>
</dbReference>
<dbReference type="Pfam" id="PF00155">
    <property type="entry name" value="Aminotran_1_2"/>
    <property type="match status" value="1"/>
</dbReference>
<evidence type="ECO:0000256" key="4">
    <source>
        <dbReference type="ARBA" id="ARBA00022576"/>
    </source>
</evidence>
<reference evidence="9" key="1">
    <citation type="submission" date="2022-09" db="EMBL/GenBank/DDBJ databases">
        <title>Fusarium specimens isolated from Avocado Roots.</title>
        <authorList>
            <person name="Stajich J."/>
            <person name="Roper C."/>
            <person name="Heimlech-Rivalta G."/>
        </authorList>
    </citation>
    <scope>NUCLEOTIDE SEQUENCE</scope>
    <source>
        <strain evidence="9">CF00136</strain>
    </source>
</reference>
<comment type="subunit">
    <text evidence="3">Homodimer.</text>
</comment>
<dbReference type="OrthoDB" id="550424at2759"/>
<dbReference type="InterPro" id="IPR015424">
    <property type="entry name" value="PyrdxlP-dep_Trfase"/>
</dbReference>
<evidence type="ECO:0000256" key="1">
    <source>
        <dbReference type="ARBA" id="ARBA00001933"/>
    </source>
</evidence>
<gene>
    <name evidence="9" type="ORF">NW762_010157</name>
</gene>
<evidence type="ECO:0000256" key="7">
    <source>
        <dbReference type="RuleBase" id="RU003693"/>
    </source>
</evidence>
<evidence type="ECO:0000256" key="3">
    <source>
        <dbReference type="ARBA" id="ARBA00011738"/>
    </source>
</evidence>